<comment type="caution">
    <text evidence="2">The sequence shown here is derived from an EMBL/GenBank/DDBJ whole genome shotgun (WGS) entry which is preliminary data.</text>
</comment>
<dbReference type="Gene3D" id="3.20.20.100">
    <property type="entry name" value="NADP-dependent oxidoreductase domain"/>
    <property type="match status" value="1"/>
</dbReference>
<evidence type="ECO:0000313" key="2">
    <source>
        <dbReference type="EMBL" id="RAK46074.1"/>
    </source>
</evidence>
<dbReference type="InterPro" id="IPR020471">
    <property type="entry name" value="AKR"/>
</dbReference>
<dbReference type="PANTHER" id="PTHR43364">
    <property type="entry name" value="NADH-SPECIFIC METHYLGLYOXAL REDUCTASE-RELATED"/>
    <property type="match status" value="1"/>
</dbReference>
<dbReference type="EMBL" id="PZJH01000001">
    <property type="protein sequence ID" value="RAK46074.1"/>
    <property type="molecule type" value="Genomic_DNA"/>
</dbReference>
<organism evidence="2 3">
    <name type="scientific">Macrococcus epidermidis</name>
    <dbReference type="NCBI Taxonomy" id="1902580"/>
    <lineage>
        <taxon>Bacteria</taxon>
        <taxon>Bacillati</taxon>
        <taxon>Bacillota</taxon>
        <taxon>Bacilli</taxon>
        <taxon>Bacillales</taxon>
        <taxon>Staphylococcaceae</taxon>
        <taxon>Macrococcus</taxon>
    </lineage>
</organism>
<dbReference type="InterPro" id="IPR036812">
    <property type="entry name" value="NAD(P)_OxRdtase_dom_sf"/>
</dbReference>
<name>A0A327ZX42_9STAP</name>
<sequence>MEMSKVVQGFWRLNTWQYNKEALNRYLHELIELGVTTMDHADIYGDYTCETIFGDALSLTPELRKKMQIVTKCGIVLRSKTMPQFDFHKYDYSKAHIEASVERSLKELKVDEIDLLLLHRPSPLLDAEVVAGTLKQLQQKGYVKQFGVSNFKAHQFDRLNQAMQHEGLSLDYNQVELSPLNLENIEDGTLETMKAKQVDIMAWSPLAGGKIFETGKVQTVLNGIANQYNTTVDDIAYRFINHLPYNIHPIVGSQSLERTKVALQAQNHSLTDNEWFMIYTAALGRDIL</sequence>
<accession>A0A327ZX42</accession>
<reference evidence="2 3" key="1">
    <citation type="journal article" date="2018" name="Front. Microbiol.">
        <title>Description and Comparative Genomics of Macrococcus caseolyticus subsp. hominis subsp. nov., Macrococcus goetzii sp. nov., Macrococcus epidermidis sp. nov., and Macrococcus bohemicus sp. nov., Novel Macrococci From Human Clinical Material With Virulence Potential and Suspected Uptake of Foreign DNA by Natural Transformation.</title>
        <authorList>
            <person name="Maslanova I."/>
            <person name="Wertheimer Z."/>
            <person name="Sedlacek I."/>
            <person name="Svec P."/>
            <person name="Indrakova A."/>
            <person name="Kovarovic V."/>
            <person name="Schumann P."/>
            <person name="Sproer C."/>
            <person name="Kralova S."/>
            <person name="Sedo O."/>
            <person name="Kristofova L."/>
            <person name="Vrbovska V."/>
            <person name="Fuzik T."/>
            <person name="Petras P."/>
            <person name="Zdrahal Z."/>
            <person name="Ruzickova V."/>
            <person name="Doskar J."/>
            <person name="Pantucek R."/>
        </authorList>
    </citation>
    <scope>NUCLEOTIDE SEQUENCE [LARGE SCALE GENOMIC DNA]</scope>
    <source>
        <strain evidence="2 3">01/688</strain>
    </source>
</reference>
<dbReference type="SUPFAM" id="SSF51430">
    <property type="entry name" value="NAD(P)-linked oxidoreductase"/>
    <property type="match status" value="1"/>
</dbReference>
<proteinExistence type="predicted"/>
<dbReference type="PANTHER" id="PTHR43364:SF1">
    <property type="entry name" value="OXIDOREDUCTASE YDHF"/>
    <property type="match status" value="1"/>
</dbReference>
<keyword evidence="3" id="KW-1185">Reference proteome</keyword>
<evidence type="ECO:0000259" key="1">
    <source>
        <dbReference type="Pfam" id="PF00248"/>
    </source>
</evidence>
<dbReference type="PRINTS" id="PR00069">
    <property type="entry name" value="ALDKETRDTASE"/>
</dbReference>
<dbReference type="InterPro" id="IPR023210">
    <property type="entry name" value="NADP_OxRdtase_dom"/>
</dbReference>
<dbReference type="RefSeq" id="WP_111714244.1">
    <property type="nucleotide sequence ID" value="NZ_JAKREG010000002.1"/>
</dbReference>
<protein>
    <submittedName>
        <fullName evidence="2">Oxidoreductase</fullName>
    </submittedName>
</protein>
<evidence type="ECO:0000313" key="3">
    <source>
        <dbReference type="Proteomes" id="UP000249808"/>
    </source>
</evidence>
<dbReference type="AlphaFoldDB" id="A0A327ZX42"/>
<dbReference type="GO" id="GO:0005829">
    <property type="term" value="C:cytosol"/>
    <property type="evidence" value="ECO:0007669"/>
    <property type="project" value="TreeGrafter"/>
</dbReference>
<feature type="domain" description="NADP-dependent oxidoreductase" evidence="1">
    <location>
        <begin position="6"/>
        <end position="278"/>
    </location>
</feature>
<gene>
    <name evidence="2" type="ORF">BHU61_01105</name>
</gene>
<dbReference type="GO" id="GO:0016491">
    <property type="term" value="F:oxidoreductase activity"/>
    <property type="evidence" value="ECO:0007669"/>
    <property type="project" value="InterPro"/>
</dbReference>
<dbReference type="Pfam" id="PF00248">
    <property type="entry name" value="Aldo_ket_red"/>
    <property type="match status" value="1"/>
</dbReference>
<dbReference type="InterPro" id="IPR050523">
    <property type="entry name" value="AKR_Detox_Biosynth"/>
</dbReference>
<dbReference type="Proteomes" id="UP000249808">
    <property type="component" value="Unassembled WGS sequence"/>
</dbReference>